<evidence type="ECO:0000313" key="3">
    <source>
        <dbReference type="Proteomes" id="UP000234585"/>
    </source>
</evidence>
<keyword evidence="1" id="KW-0472">Membrane</keyword>
<dbReference type="EMBL" id="KZ559125">
    <property type="protein sequence ID" value="PLB40194.1"/>
    <property type="molecule type" value="Genomic_DNA"/>
</dbReference>
<reference evidence="2 3" key="1">
    <citation type="submission" date="2017-12" db="EMBL/GenBank/DDBJ databases">
        <authorList>
            <consortium name="DOE Joint Genome Institute"/>
            <person name="Haridas S."/>
            <person name="Kjaerbolling I."/>
            <person name="Vesth T.C."/>
            <person name="Frisvad J.C."/>
            <person name="Nybo J.L."/>
            <person name="Theobald S."/>
            <person name="Kuo A."/>
            <person name="Bowyer P."/>
            <person name="Matsuda Y."/>
            <person name="Mondo S."/>
            <person name="Lyhne E.K."/>
            <person name="Kogle M.E."/>
            <person name="Clum A."/>
            <person name="Lipzen A."/>
            <person name="Salamov A."/>
            <person name="Ngan C.Y."/>
            <person name="Daum C."/>
            <person name="Chiniquy J."/>
            <person name="Barry K."/>
            <person name="LaButti K."/>
            <person name="Simmons B.A."/>
            <person name="Magnuson J.K."/>
            <person name="Mortensen U.H."/>
            <person name="Larsen T.O."/>
            <person name="Grigoriev I.V."/>
            <person name="Baker S.E."/>
            <person name="Andersen M.R."/>
            <person name="Nordberg H.P."/>
            <person name="Cantor M.N."/>
            <person name="Hua S.X."/>
        </authorList>
    </citation>
    <scope>NUCLEOTIDE SEQUENCE [LARGE SCALE GENOMIC DNA]</scope>
    <source>
        <strain evidence="2 3">CBS 102.13</strain>
    </source>
</reference>
<protein>
    <submittedName>
        <fullName evidence="2">Uncharacterized protein</fullName>
    </submittedName>
</protein>
<accession>A0A2I2FHV2</accession>
<organism evidence="2 3">
    <name type="scientific">Aspergillus candidus</name>
    <dbReference type="NCBI Taxonomy" id="41067"/>
    <lineage>
        <taxon>Eukaryota</taxon>
        <taxon>Fungi</taxon>
        <taxon>Dikarya</taxon>
        <taxon>Ascomycota</taxon>
        <taxon>Pezizomycotina</taxon>
        <taxon>Eurotiomycetes</taxon>
        <taxon>Eurotiomycetidae</taxon>
        <taxon>Eurotiales</taxon>
        <taxon>Aspergillaceae</taxon>
        <taxon>Aspergillus</taxon>
        <taxon>Aspergillus subgen. Circumdati</taxon>
    </lineage>
</organism>
<keyword evidence="3" id="KW-1185">Reference proteome</keyword>
<feature type="transmembrane region" description="Helical" evidence="1">
    <location>
        <begin position="29"/>
        <end position="47"/>
    </location>
</feature>
<dbReference type="GeneID" id="36527403"/>
<evidence type="ECO:0000313" key="2">
    <source>
        <dbReference type="EMBL" id="PLB40194.1"/>
    </source>
</evidence>
<dbReference type="RefSeq" id="XP_024674206.1">
    <property type="nucleotide sequence ID" value="XM_024820243.1"/>
</dbReference>
<evidence type="ECO:0000256" key="1">
    <source>
        <dbReference type="SAM" id="Phobius"/>
    </source>
</evidence>
<proteinExistence type="predicted"/>
<dbReference type="AlphaFoldDB" id="A0A2I2FHV2"/>
<gene>
    <name evidence="2" type="ORF">BDW47DRAFT_93080</name>
</gene>
<sequence length="93" mass="10527">MRKVLEVSGLILSIGEGVWLWDTNSGSSIFLPFFFLFSHPIFLWLPFISPTLSRLEGHISLAQRRFSLISLCDSPSVLMHVVISWTLAQDCFA</sequence>
<keyword evidence="1" id="KW-0812">Transmembrane</keyword>
<keyword evidence="1" id="KW-1133">Transmembrane helix</keyword>
<dbReference type="Proteomes" id="UP000234585">
    <property type="component" value="Unassembled WGS sequence"/>
</dbReference>
<name>A0A2I2FHV2_ASPCN</name>